<organism evidence="1 2">
    <name type="scientific">Fadolivirus FV1/VV64</name>
    <dbReference type="NCBI Taxonomy" id="3070911"/>
    <lineage>
        <taxon>Viruses</taxon>
        <taxon>Varidnaviria</taxon>
        <taxon>Bamfordvirae</taxon>
        <taxon>Nucleocytoviricota</taxon>
        <taxon>Megaviricetes</taxon>
        <taxon>Imitervirales</taxon>
        <taxon>Mimiviridae</taxon>
        <taxon>Klosneuvirinae</taxon>
        <taxon>Fadolivirus</taxon>
        <taxon>Fadolivirus algeromassiliense</taxon>
    </lineage>
</organism>
<dbReference type="EMBL" id="MT418680">
    <property type="protein sequence ID" value="QKF94339.1"/>
    <property type="molecule type" value="Genomic_DNA"/>
</dbReference>
<dbReference type="Proteomes" id="UP001162001">
    <property type="component" value="Segment"/>
</dbReference>
<name>A0A7D3QWA9_9VIRU</name>
<proteinExistence type="predicted"/>
<accession>A0A7D3QWA9</accession>
<gene>
    <name evidence="1" type="ORF">Fadolivirus_1_881</name>
</gene>
<protein>
    <submittedName>
        <fullName evidence="1">Uncharacterized protein</fullName>
    </submittedName>
</protein>
<evidence type="ECO:0000313" key="2">
    <source>
        <dbReference type="Proteomes" id="UP001162001"/>
    </source>
</evidence>
<sequence>MGKTFRVYEHRKPASRRKFVGKKRRVHAKKSLNDLIKSNDDLHGEDFNVHIAFPYCCHECDGFRIHSSMQTKMKGIKRVTMRETGSEDVVCSLSNDGNSIYIETKV</sequence>
<reference evidence="1 2" key="1">
    <citation type="submission" date="2020-04" db="EMBL/GenBank/DDBJ databases">
        <title>Advantages and limits of metagenomic assembly and binning of a giant virus.</title>
        <authorList>
            <person name="Schulz F."/>
            <person name="Andreani J."/>
            <person name="Francis R."/>
            <person name="Boudjemaa H."/>
            <person name="Bou Khalil J.Y."/>
            <person name="Lee J."/>
            <person name="La Scola B."/>
            <person name="Woyke T."/>
        </authorList>
    </citation>
    <scope>NUCLEOTIDE SEQUENCE [LARGE SCALE GENOMIC DNA]</scope>
    <source>
        <strain evidence="1 2">FV1/VV64</strain>
    </source>
</reference>
<keyword evidence="2" id="KW-1185">Reference proteome</keyword>
<evidence type="ECO:0000313" key="1">
    <source>
        <dbReference type="EMBL" id="QKF94339.1"/>
    </source>
</evidence>